<keyword evidence="4" id="KW-0378">Hydrolase</keyword>
<dbReference type="NCBIfam" id="TIGR00608">
    <property type="entry name" value="radc"/>
    <property type="match status" value="1"/>
</dbReference>
<keyword evidence="6" id="KW-0482">Metalloprotease</keyword>
<organism evidence="9 10">
    <name type="scientific">Candidatus Coprosoma intestinipullorum</name>
    <dbReference type="NCBI Taxonomy" id="2840752"/>
    <lineage>
        <taxon>Bacteria</taxon>
        <taxon>Bacillati</taxon>
        <taxon>Bacillota</taxon>
        <taxon>Bacillota incertae sedis</taxon>
        <taxon>Candidatus Coprosoma</taxon>
    </lineage>
</organism>
<dbReference type="Gene3D" id="3.40.140.10">
    <property type="entry name" value="Cytidine Deaminase, domain 2"/>
    <property type="match status" value="1"/>
</dbReference>
<gene>
    <name evidence="9" type="primary">radC</name>
    <name evidence="9" type="ORF">IAB27_01005</name>
</gene>
<dbReference type="NCBIfam" id="NF000642">
    <property type="entry name" value="PRK00024.1"/>
    <property type="match status" value="1"/>
</dbReference>
<dbReference type="PROSITE" id="PS50249">
    <property type="entry name" value="MPN"/>
    <property type="match status" value="1"/>
</dbReference>
<evidence type="ECO:0000256" key="4">
    <source>
        <dbReference type="ARBA" id="ARBA00022801"/>
    </source>
</evidence>
<dbReference type="GO" id="GO:0008237">
    <property type="term" value="F:metallopeptidase activity"/>
    <property type="evidence" value="ECO:0007669"/>
    <property type="project" value="UniProtKB-KW"/>
</dbReference>
<dbReference type="Proteomes" id="UP000886786">
    <property type="component" value="Unassembled WGS sequence"/>
</dbReference>
<keyword evidence="3" id="KW-0479">Metal-binding</keyword>
<evidence type="ECO:0000259" key="8">
    <source>
        <dbReference type="PROSITE" id="PS50249"/>
    </source>
</evidence>
<feature type="domain" description="MPN" evidence="8">
    <location>
        <begin position="106"/>
        <end position="227"/>
    </location>
</feature>
<keyword evidence="2" id="KW-0645">Protease</keyword>
<reference evidence="9" key="1">
    <citation type="submission" date="2020-10" db="EMBL/GenBank/DDBJ databases">
        <authorList>
            <person name="Gilroy R."/>
        </authorList>
    </citation>
    <scope>NUCLEOTIDE SEQUENCE</scope>
    <source>
        <strain evidence="9">CHK147-3167</strain>
    </source>
</reference>
<dbReference type="GO" id="GO:0046872">
    <property type="term" value="F:metal ion binding"/>
    <property type="evidence" value="ECO:0007669"/>
    <property type="project" value="UniProtKB-KW"/>
</dbReference>
<dbReference type="Pfam" id="PF20582">
    <property type="entry name" value="UPF0758_N"/>
    <property type="match status" value="1"/>
</dbReference>
<comment type="similarity">
    <text evidence="1 7">Belongs to the UPF0758 family.</text>
</comment>
<dbReference type="PANTHER" id="PTHR30471:SF3">
    <property type="entry name" value="UPF0758 PROTEIN YEES-RELATED"/>
    <property type="match status" value="1"/>
</dbReference>
<evidence type="ECO:0000256" key="3">
    <source>
        <dbReference type="ARBA" id="ARBA00022723"/>
    </source>
</evidence>
<evidence type="ECO:0000313" key="10">
    <source>
        <dbReference type="Proteomes" id="UP000886786"/>
    </source>
</evidence>
<dbReference type="InterPro" id="IPR020891">
    <property type="entry name" value="UPF0758_CS"/>
</dbReference>
<dbReference type="EMBL" id="DVFV01000024">
    <property type="protein sequence ID" value="HIQ90194.1"/>
    <property type="molecule type" value="Genomic_DNA"/>
</dbReference>
<accession>A0A9D0ZPE2</accession>
<evidence type="ECO:0000256" key="2">
    <source>
        <dbReference type="ARBA" id="ARBA00022670"/>
    </source>
</evidence>
<comment type="caution">
    <text evidence="9">The sequence shown here is derived from an EMBL/GenBank/DDBJ whole genome shotgun (WGS) entry which is preliminary data.</text>
</comment>
<dbReference type="Pfam" id="PF04002">
    <property type="entry name" value="RadC"/>
    <property type="match status" value="1"/>
</dbReference>
<sequence>MEKIKMKEVPLSDRPRERLKKVGVSNLSDSELLAIILKTGNKDLSVKEFSSYLLSSIGGVKKIKDISYHELLKYKGIGEAKACMILAISELARRINSNMDDIKKVKYKSPDMIFDYYKDKVSNCQEEFYCLYLAANNTIIDEELVFIGTVNHSMVHPRDVFKRAYELNASYIICVHNHPSGDVRPSKDDENVTLRFKQIGALMGVRVIDHIIIGKNTYYSFLEEGKI</sequence>
<dbReference type="InterPro" id="IPR010994">
    <property type="entry name" value="RuvA_2-like"/>
</dbReference>
<evidence type="ECO:0000256" key="5">
    <source>
        <dbReference type="ARBA" id="ARBA00022833"/>
    </source>
</evidence>
<evidence type="ECO:0000256" key="6">
    <source>
        <dbReference type="ARBA" id="ARBA00023049"/>
    </source>
</evidence>
<protein>
    <submittedName>
        <fullName evidence="9">DNA repair protein RadC</fullName>
    </submittedName>
</protein>
<dbReference type="InterPro" id="IPR046778">
    <property type="entry name" value="UPF0758_N"/>
</dbReference>
<reference evidence="9" key="2">
    <citation type="journal article" date="2021" name="PeerJ">
        <title>Extensive microbial diversity within the chicken gut microbiome revealed by metagenomics and culture.</title>
        <authorList>
            <person name="Gilroy R."/>
            <person name="Ravi A."/>
            <person name="Getino M."/>
            <person name="Pursley I."/>
            <person name="Horton D.L."/>
            <person name="Alikhan N.F."/>
            <person name="Baker D."/>
            <person name="Gharbi K."/>
            <person name="Hall N."/>
            <person name="Watson M."/>
            <person name="Adriaenssens E.M."/>
            <person name="Foster-Nyarko E."/>
            <person name="Jarju S."/>
            <person name="Secka A."/>
            <person name="Antonio M."/>
            <person name="Oren A."/>
            <person name="Chaudhuri R.R."/>
            <person name="La Ragione R."/>
            <person name="Hildebrand F."/>
            <person name="Pallen M.J."/>
        </authorList>
    </citation>
    <scope>NUCLEOTIDE SEQUENCE</scope>
    <source>
        <strain evidence="9">CHK147-3167</strain>
    </source>
</reference>
<evidence type="ECO:0000313" key="9">
    <source>
        <dbReference type="EMBL" id="HIQ90194.1"/>
    </source>
</evidence>
<keyword evidence="5" id="KW-0862">Zinc</keyword>
<proteinExistence type="inferred from homology"/>
<evidence type="ECO:0000256" key="7">
    <source>
        <dbReference type="RuleBase" id="RU003797"/>
    </source>
</evidence>
<dbReference type="PANTHER" id="PTHR30471">
    <property type="entry name" value="DNA REPAIR PROTEIN RADC"/>
    <property type="match status" value="1"/>
</dbReference>
<dbReference type="SUPFAM" id="SSF102712">
    <property type="entry name" value="JAB1/MPN domain"/>
    <property type="match status" value="1"/>
</dbReference>
<evidence type="ECO:0000256" key="1">
    <source>
        <dbReference type="ARBA" id="ARBA00010243"/>
    </source>
</evidence>
<dbReference type="GO" id="GO:0006508">
    <property type="term" value="P:proteolysis"/>
    <property type="evidence" value="ECO:0007669"/>
    <property type="project" value="UniProtKB-KW"/>
</dbReference>
<dbReference type="PROSITE" id="PS01302">
    <property type="entry name" value="UPF0758"/>
    <property type="match status" value="1"/>
</dbReference>
<dbReference type="InterPro" id="IPR001405">
    <property type="entry name" value="UPF0758"/>
</dbReference>
<dbReference type="InterPro" id="IPR025657">
    <property type="entry name" value="RadC_JAB"/>
</dbReference>
<dbReference type="SUPFAM" id="SSF47781">
    <property type="entry name" value="RuvA domain 2-like"/>
    <property type="match status" value="1"/>
</dbReference>
<dbReference type="AlphaFoldDB" id="A0A9D0ZPE2"/>
<dbReference type="CDD" id="cd08071">
    <property type="entry name" value="MPN_DUF2466"/>
    <property type="match status" value="1"/>
</dbReference>
<dbReference type="InterPro" id="IPR037518">
    <property type="entry name" value="MPN"/>
</dbReference>
<name>A0A9D0ZPE2_9FIRM</name>